<dbReference type="GO" id="GO:0043190">
    <property type="term" value="C:ATP-binding cassette (ABC) transporter complex"/>
    <property type="evidence" value="ECO:0007669"/>
    <property type="project" value="InterPro"/>
</dbReference>
<evidence type="ECO:0000259" key="6">
    <source>
        <dbReference type="PROSITE" id="PS51012"/>
    </source>
</evidence>
<feature type="transmembrane region" description="Helical" evidence="5">
    <location>
        <begin position="225"/>
        <end position="245"/>
    </location>
</feature>
<dbReference type="PANTHER" id="PTHR43027:SF2">
    <property type="entry name" value="TRANSPORT PERMEASE PROTEIN"/>
    <property type="match status" value="1"/>
</dbReference>
<keyword evidence="2 5" id="KW-0812">Transmembrane</keyword>
<feature type="transmembrane region" description="Helical" evidence="5">
    <location>
        <begin position="251"/>
        <end position="273"/>
    </location>
</feature>
<dbReference type="GO" id="GO:0140359">
    <property type="term" value="F:ABC-type transporter activity"/>
    <property type="evidence" value="ECO:0007669"/>
    <property type="project" value="InterPro"/>
</dbReference>
<dbReference type="InterPro" id="IPR000412">
    <property type="entry name" value="ABC_2_transport"/>
</dbReference>
<dbReference type="InterPro" id="IPR047817">
    <property type="entry name" value="ABC2_TM_bact-type"/>
</dbReference>
<feature type="transmembrane region" description="Helical" evidence="5">
    <location>
        <begin position="172"/>
        <end position="195"/>
    </location>
</feature>
<evidence type="ECO:0000256" key="2">
    <source>
        <dbReference type="ARBA" id="ARBA00022692"/>
    </source>
</evidence>
<name>A0A3B0ZQL5_9ZZZZ</name>
<dbReference type="PROSITE" id="PS51012">
    <property type="entry name" value="ABC_TM2"/>
    <property type="match status" value="1"/>
</dbReference>
<reference evidence="7" key="1">
    <citation type="submission" date="2018-06" db="EMBL/GenBank/DDBJ databases">
        <authorList>
            <person name="Zhirakovskaya E."/>
        </authorList>
    </citation>
    <scope>NUCLEOTIDE SEQUENCE</scope>
</reference>
<evidence type="ECO:0000256" key="5">
    <source>
        <dbReference type="SAM" id="Phobius"/>
    </source>
</evidence>
<evidence type="ECO:0000256" key="4">
    <source>
        <dbReference type="ARBA" id="ARBA00023136"/>
    </source>
</evidence>
<gene>
    <name evidence="7" type="ORF">MNBD_GAMMA12-1903</name>
</gene>
<keyword evidence="3 5" id="KW-1133">Transmembrane helix</keyword>
<evidence type="ECO:0000256" key="3">
    <source>
        <dbReference type="ARBA" id="ARBA00022989"/>
    </source>
</evidence>
<organism evidence="7">
    <name type="scientific">hydrothermal vent metagenome</name>
    <dbReference type="NCBI Taxonomy" id="652676"/>
    <lineage>
        <taxon>unclassified sequences</taxon>
        <taxon>metagenomes</taxon>
        <taxon>ecological metagenomes</taxon>
    </lineage>
</organism>
<dbReference type="PANTHER" id="PTHR43027">
    <property type="entry name" value="DOXORUBICIN RESISTANCE ABC TRANSPORTER PERMEASE PROTEIN DRRC-RELATED"/>
    <property type="match status" value="1"/>
</dbReference>
<protein>
    <recommendedName>
        <fullName evidence="6">ABC transmembrane type-2 domain-containing protein</fullName>
    </recommendedName>
</protein>
<feature type="transmembrane region" description="Helical" evidence="5">
    <location>
        <begin position="339"/>
        <end position="361"/>
    </location>
</feature>
<feature type="transmembrane region" description="Helical" evidence="5">
    <location>
        <begin position="36"/>
        <end position="55"/>
    </location>
</feature>
<dbReference type="PRINTS" id="PR00164">
    <property type="entry name" value="ABC2TRNSPORT"/>
</dbReference>
<dbReference type="AlphaFoldDB" id="A0A3B0ZQL5"/>
<dbReference type="InterPro" id="IPR013525">
    <property type="entry name" value="ABC2_TM"/>
</dbReference>
<sequence length="365" mass="40758">MAKQNQLISKALRASIRRFLAVTKARNIEFMRDKSALGWNLFMPVLLVAGFAFIFSDQGSTQYKVAVIQPSATSNTELQSRHPFFKTKYIHFYTVENLKLELVKLSHHRLDMIISPGKPVQYWINNNSRAGYMLEQVLRASVTNITQSGEGSSTSSLKREEVSGEQVRYIDWVLPGILGMNMMLSCMFGIGFVIVRYRKMGVLKRFKATPLSALEFITAQVTSRLMIIMTITSLVFIGSSFFIGLQVKGSLLLLLLVFTLGALSMISMALIVAARASSEELANGLLNLLTWPMLIFSGVWFSLEGLHPAAQLFSQILPLTHMLEAARAIIVDGKGLLDVAHHLIVLLTMSLVFIAGGSMMFRWER</sequence>
<dbReference type="InterPro" id="IPR052902">
    <property type="entry name" value="ABC-2_transporter"/>
</dbReference>
<accession>A0A3B0ZQL5</accession>
<dbReference type="EMBL" id="UOFL01000256">
    <property type="protein sequence ID" value="VAW82896.1"/>
    <property type="molecule type" value="Genomic_DNA"/>
</dbReference>
<evidence type="ECO:0000256" key="1">
    <source>
        <dbReference type="ARBA" id="ARBA00004141"/>
    </source>
</evidence>
<comment type="subcellular location">
    <subcellularLocation>
        <location evidence="1">Membrane</location>
        <topology evidence="1">Multi-pass membrane protein</topology>
    </subcellularLocation>
</comment>
<evidence type="ECO:0000313" key="7">
    <source>
        <dbReference type="EMBL" id="VAW82896.1"/>
    </source>
</evidence>
<proteinExistence type="predicted"/>
<dbReference type="Pfam" id="PF12698">
    <property type="entry name" value="ABC2_membrane_3"/>
    <property type="match status" value="1"/>
</dbReference>
<keyword evidence="4 5" id="KW-0472">Membrane</keyword>
<feature type="domain" description="ABC transmembrane type-2" evidence="6">
    <location>
        <begin position="127"/>
        <end position="364"/>
    </location>
</feature>
<feature type="transmembrane region" description="Helical" evidence="5">
    <location>
        <begin position="285"/>
        <end position="303"/>
    </location>
</feature>